<dbReference type="PROSITE" id="PS01318">
    <property type="entry name" value="TSAA_1"/>
    <property type="match status" value="1"/>
</dbReference>
<proteinExistence type="inferred from homology"/>
<dbReference type="PANTHER" id="PTHR12818:SF0">
    <property type="entry name" value="TRNA (ADENINE(37)-N6)-METHYLTRANSFERASE"/>
    <property type="match status" value="1"/>
</dbReference>
<evidence type="ECO:0000259" key="4">
    <source>
        <dbReference type="PROSITE" id="PS51668"/>
    </source>
</evidence>
<dbReference type="Pfam" id="PF01980">
    <property type="entry name" value="TrmO_N"/>
    <property type="match status" value="1"/>
</dbReference>
<comment type="similarity">
    <text evidence="2">Belongs to the tRNA methyltransferase O family.</text>
</comment>
<dbReference type="PANTHER" id="PTHR12818">
    <property type="entry name" value="TRNA (ADENINE(37)-N6)-METHYLTRANSFERASE"/>
    <property type="match status" value="1"/>
</dbReference>
<dbReference type="InterPro" id="IPR036414">
    <property type="entry name" value="YaeB_N_sf"/>
</dbReference>
<protein>
    <submittedName>
        <fullName evidence="5">S-adenosyl-L-methionine-binding protein</fullName>
    </submittedName>
</protein>
<feature type="domain" description="TsaA-like" evidence="4">
    <location>
        <begin position="6"/>
        <end position="137"/>
    </location>
</feature>
<dbReference type="Proteomes" id="UP000215506">
    <property type="component" value="Unassembled WGS sequence"/>
</dbReference>
<dbReference type="EMBL" id="NGAF01000023">
    <property type="protein sequence ID" value="OXR41068.1"/>
    <property type="molecule type" value="Genomic_DNA"/>
</dbReference>
<dbReference type="InterPro" id="IPR023370">
    <property type="entry name" value="TrmO-like_N"/>
</dbReference>
<gene>
    <name evidence="5" type="ORF">B7C42_06838</name>
</gene>
<name>A0A231GWV4_9NOCA</name>
<dbReference type="InterPro" id="IPR040372">
    <property type="entry name" value="YaeB-like"/>
</dbReference>
<dbReference type="InterPro" id="IPR023368">
    <property type="entry name" value="UPF0066_cons_site"/>
</dbReference>
<dbReference type="RefSeq" id="WP_094027821.1">
    <property type="nucleotide sequence ID" value="NZ_NGAF01000023.1"/>
</dbReference>
<dbReference type="AlphaFoldDB" id="A0A231GWV4"/>
<evidence type="ECO:0000256" key="3">
    <source>
        <dbReference type="SAM" id="MobiDB-lite"/>
    </source>
</evidence>
<evidence type="ECO:0000313" key="6">
    <source>
        <dbReference type="Proteomes" id="UP000215506"/>
    </source>
</evidence>
<dbReference type="InterPro" id="IPR036413">
    <property type="entry name" value="YaeB-like_sf"/>
</dbReference>
<dbReference type="CDD" id="cd09281">
    <property type="entry name" value="UPF0066"/>
    <property type="match status" value="1"/>
</dbReference>
<dbReference type="NCBIfam" id="TIGR00104">
    <property type="entry name" value="tRNA_TsaA"/>
    <property type="match status" value="1"/>
</dbReference>
<evidence type="ECO:0000256" key="1">
    <source>
        <dbReference type="ARBA" id="ARBA00022691"/>
    </source>
</evidence>
<keyword evidence="1" id="KW-0949">S-adenosyl-L-methionine</keyword>
<reference evidence="5 6" key="1">
    <citation type="submission" date="2017-07" db="EMBL/GenBank/DDBJ databases">
        <title>First draft Genome Sequence of Nocardia cerradoensis isolated from human infection.</title>
        <authorList>
            <person name="Carrasco G."/>
        </authorList>
    </citation>
    <scope>NUCLEOTIDE SEQUENCE [LARGE SCALE GENOMIC DNA]</scope>
    <source>
        <strain evidence="5 6">CNM20130759</strain>
    </source>
</reference>
<sequence>MTDYLLRPIGSVESELTDRATPPRQADEGAPPAWVVLDDRYAEALEGLAPGMDLVLLTWLDRADRDTLTVHPRGDTSRPLSGVFSTRAPHRPNPIGLHEVRILSIAGTRIRVAHLEAFDGTPVLDIKPVLTASAANR</sequence>
<feature type="region of interest" description="Disordered" evidence="3">
    <location>
        <begin position="70"/>
        <end position="89"/>
    </location>
</feature>
<organism evidence="5 6">
    <name type="scientific">Nocardia cerradoensis</name>
    <dbReference type="NCBI Taxonomy" id="85688"/>
    <lineage>
        <taxon>Bacteria</taxon>
        <taxon>Bacillati</taxon>
        <taxon>Actinomycetota</taxon>
        <taxon>Actinomycetes</taxon>
        <taxon>Mycobacteriales</taxon>
        <taxon>Nocardiaceae</taxon>
        <taxon>Nocardia</taxon>
    </lineage>
</organism>
<dbReference type="SUPFAM" id="SSF118196">
    <property type="entry name" value="YaeB-like"/>
    <property type="match status" value="1"/>
</dbReference>
<dbReference type="Gene3D" id="2.40.30.70">
    <property type="entry name" value="YaeB-like"/>
    <property type="match status" value="1"/>
</dbReference>
<dbReference type="PROSITE" id="PS51668">
    <property type="entry name" value="TSAA_2"/>
    <property type="match status" value="1"/>
</dbReference>
<accession>A0A231GWV4</accession>
<evidence type="ECO:0000313" key="5">
    <source>
        <dbReference type="EMBL" id="OXR41068.1"/>
    </source>
</evidence>
<comment type="caution">
    <text evidence="5">The sequence shown here is derived from an EMBL/GenBank/DDBJ whole genome shotgun (WGS) entry which is preliminary data.</text>
</comment>
<evidence type="ECO:0000256" key="2">
    <source>
        <dbReference type="ARBA" id="ARBA00033753"/>
    </source>
</evidence>
<keyword evidence="6" id="KW-1185">Reference proteome</keyword>